<dbReference type="InterPro" id="IPR053137">
    <property type="entry name" value="NLR-like"/>
</dbReference>
<dbReference type="SUPFAM" id="SSF52540">
    <property type="entry name" value="P-loop containing nucleoside triphosphate hydrolases"/>
    <property type="match status" value="1"/>
</dbReference>
<dbReference type="InterPro" id="IPR027417">
    <property type="entry name" value="P-loop_NTPase"/>
</dbReference>
<reference evidence="2" key="1">
    <citation type="journal article" date="2023" name="Mol. Phylogenet. Evol.">
        <title>Genome-scale phylogeny and comparative genomics of the fungal order Sordariales.</title>
        <authorList>
            <person name="Hensen N."/>
            <person name="Bonometti L."/>
            <person name="Westerberg I."/>
            <person name="Brannstrom I.O."/>
            <person name="Guillou S."/>
            <person name="Cros-Aarteil S."/>
            <person name="Calhoun S."/>
            <person name="Haridas S."/>
            <person name="Kuo A."/>
            <person name="Mondo S."/>
            <person name="Pangilinan J."/>
            <person name="Riley R."/>
            <person name="LaButti K."/>
            <person name="Andreopoulos B."/>
            <person name="Lipzen A."/>
            <person name="Chen C."/>
            <person name="Yan M."/>
            <person name="Daum C."/>
            <person name="Ng V."/>
            <person name="Clum A."/>
            <person name="Steindorff A."/>
            <person name="Ohm R.A."/>
            <person name="Martin F."/>
            <person name="Silar P."/>
            <person name="Natvig D.O."/>
            <person name="Lalanne C."/>
            <person name="Gautier V."/>
            <person name="Ament-Velasquez S.L."/>
            <person name="Kruys A."/>
            <person name="Hutchinson M.I."/>
            <person name="Powell A.J."/>
            <person name="Barry K."/>
            <person name="Miller A.N."/>
            <person name="Grigoriev I.V."/>
            <person name="Debuchy R."/>
            <person name="Gladieux P."/>
            <person name="Hiltunen Thoren M."/>
            <person name="Johannesson H."/>
        </authorList>
    </citation>
    <scope>NUCLEOTIDE SEQUENCE</scope>
    <source>
        <strain evidence="2">PSN243</strain>
    </source>
</reference>
<keyword evidence="3" id="KW-1185">Reference proteome</keyword>
<gene>
    <name evidence="2" type="ORF">QBC34DRAFT_277647</name>
</gene>
<dbReference type="Pfam" id="PF25000">
    <property type="entry name" value="DUF7779"/>
    <property type="match status" value="1"/>
</dbReference>
<proteinExistence type="predicted"/>
<evidence type="ECO:0000259" key="1">
    <source>
        <dbReference type="Pfam" id="PF25000"/>
    </source>
</evidence>
<dbReference type="PANTHER" id="PTHR46082:SF6">
    <property type="entry name" value="AAA+ ATPASE DOMAIN-CONTAINING PROTEIN-RELATED"/>
    <property type="match status" value="1"/>
</dbReference>
<dbReference type="Proteomes" id="UP001321760">
    <property type="component" value="Unassembled WGS sequence"/>
</dbReference>
<organism evidence="2 3">
    <name type="scientific">Podospora aff. communis PSN243</name>
    <dbReference type="NCBI Taxonomy" id="3040156"/>
    <lineage>
        <taxon>Eukaryota</taxon>
        <taxon>Fungi</taxon>
        <taxon>Dikarya</taxon>
        <taxon>Ascomycota</taxon>
        <taxon>Pezizomycotina</taxon>
        <taxon>Sordariomycetes</taxon>
        <taxon>Sordariomycetidae</taxon>
        <taxon>Sordariales</taxon>
        <taxon>Podosporaceae</taxon>
        <taxon>Podospora</taxon>
    </lineage>
</organism>
<dbReference type="PANTHER" id="PTHR46082">
    <property type="entry name" value="ATP/GTP-BINDING PROTEIN-RELATED"/>
    <property type="match status" value="1"/>
</dbReference>
<protein>
    <recommendedName>
        <fullName evidence="1">DUF7779 domain-containing protein</fullName>
    </recommendedName>
</protein>
<dbReference type="EMBL" id="MU865956">
    <property type="protein sequence ID" value="KAK4446494.1"/>
    <property type="molecule type" value="Genomic_DNA"/>
</dbReference>
<sequence length="326" mass="37189">RKTQIALACVYWLQRERPEVSVFWVHTSSAERFRQAYFSIARECSIPGHDDPKADVLSLVKSWLESQLCRRWLMIIDNADDAQLFSGPGNLGKWIPECAHGSVLITTRNKVAGSRLTRGRYLIEVGKMDEGESRQLLQEKLDADNLDAEDVSTLSSRLEHLPLALVQAAAFIQEMGLSFETYLQLPEESDQQLVDLLSEEFETDGRDSGTPHAVVETWILSFEQIQQQDAFAGELLSLMSLFDRQAIPQKFLSDYGEQKQGQKPEREIQVIKALGVLKAFSFITQDKARGFNMHRLVQLVTRKWLVRKGMMERFAEQALLVVSHNY</sequence>
<dbReference type="AlphaFoldDB" id="A0AAV9GCC2"/>
<dbReference type="Gene3D" id="3.40.50.300">
    <property type="entry name" value="P-loop containing nucleotide triphosphate hydrolases"/>
    <property type="match status" value="1"/>
</dbReference>
<comment type="caution">
    <text evidence="2">The sequence shown here is derived from an EMBL/GenBank/DDBJ whole genome shotgun (WGS) entry which is preliminary data.</text>
</comment>
<feature type="non-terminal residue" evidence="2">
    <location>
        <position position="1"/>
    </location>
</feature>
<feature type="domain" description="DUF7779" evidence="1">
    <location>
        <begin position="228"/>
        <end position="305"/>
    </location>
</feature>
<feature type="non-terminal residue" evidence="2">
    <location>
        <position position="326"/>
    </location>
</feature>
<accession>A0AAV9GCC2</accession>
<reference evidence="2" key="2">
    <citation type="submission" date="2023-05" db="EMBL/GenBank/DDBJ databases">
        <authorList>
            <consortium name="Lawrence Berkeley National Laboratory"/>
            <person name="Steindorff A."/>
            <person name="Hensen N."/>
            <person name="Bonometti L."/>
            <person name="Westerberg I."/>
            <person name="Brannstrom I.O."/>
            <person name="Guillou S."/>
            <person name="Cros-Aarteil S."/>
            <person name="Calhoun S."/>
            <person name="Haridas S."/>
            <person name="Kuo A."/>
            <person name="Mondo S."/>
            <person name="Pangilinan J."/>
            <person name="Riley R."/>
            <person name="Labutti K."/>
            <person name="Andreopoulos B."/>
            <person name="Lipzen A."/>
            <person name="Chen C."/>
            <person name="Yanf M."/>
            <person name="Daum C."/>
            <person name="Ng V."/>
            <person name="Clum A."/>
            <person name="Ohm R."/>
            <person name="Martin F."/>
            <person name="Silar P."/>
            <person name="Natvig D."/>
            <person name="Lalanne C."/>
            <person name="Gautier V."/>
            <person name="Ament-Velasquez S.L."/>
            <person name="Kruys A."/>
            <person name="Hutchinson M.I."/>
            <person name="Powell A.J."/>
            <person name="Barry K."/>
            <person name="Miller A.N."/>
            <person name="Grigoriev I.V."/>
            <person name="Debuchy R."/>
            <person name="Gladieux P."/>
            <person name="Thoren M.H."/>
            <person name="Johannesson H."/>
        </authorList>
    </citation>
    <scope>NUCLEOTIDE SEQUENCE</scope>
    <source>
        <strain evidence="2">PSN243</strain>
    </source>
</reference>
<evidence type="ECO:0000313" key="2">
    <source>
        <dbReference type="EMBL" id="KAK4446494.1"/>
    </source>
</evidence>
<name>A0AAV9GCC2_9PEZI</name>
<evidence type="ECO:0000313" key="3">
    <source>
        <dbReference type="Proteomes" id="UP001321760"/>
    </source>
</evidence>
<dbReference type="InterPro" id="IPR056681">
    <property type="entry name" value="DUF7779"/>
</dbReference>